<name>A0A9P6XMF2_9FUNG</name>
<evidence type="ECO:0000313" key="1">
    <source>
        <dbReference type="EMBL" id="KAG1524240.1"/>
    </source>
</evidence>
<gene>
    <name evidence="1" type="ORF">G6F50_018549</name>
</gene>
<dbReference type="EMBL" id="JAANIU010019714">
    <property type="protein sequence ID" value="KAG1524240.1"/>
    <property type="molecule type" value="Genomic_DNA"/>
</dbReference>
<comment type="caution">
    <text evidence="1">The sequence shown here is derived from an EMBL/GenBank/DDBJ whole genome shotgun (WGS) entry which is preliminary data.</text>
</comment>
<keyword evidence="2" id="KW-1185">Reference proteome</keyword>
<organism evidence="1 2">
    <name type="scientific">Rhizopus delemar</name>
    <dbReference type="NCBI Taxonomy" id="936053"/>
    <lineage>
        <taxon>Eukaryota</taxon>
        <taxon>Fungi</taxon>
        <taxon>Fungi incertae sedis</taxon>
        <taxon>Mucoromycota</taxon>
        <taxon>Mucoromycotina</taxon>
        <taxon>Mucoromycetes</taxon>
        <taxon>Mucorales</taxon>
        <taxon>Mucorineae</taxon>
        <taxon>Rhizopodaceae</taxon>
        <taxon>Rhizopus</taxon>
    </lineage>
</organism>
<accession>A0A9P6XMF2</accession>
<reference evidence="1 2" key="1">
    <citation type="journal article" date="2020" name="Microb. Genom.">
        <title>Genetic diversity of clinical and environmental Mucorales isolates obtained from an investigation of mucormycosis cases among solid organ transplant recipients.</title>
        <authorList>
            <person name="Nguyen M.H."/>
            <person name="Kaul D."/>
            <person name="Muto C."/>
            <person name="Cheng S.J."/>
            <person name="Richter R.A."/>
            <person name="Bruno V.M."/>
            <person name="Liu G."/>
            <person name="Beyhan S."/>
            <person name="Sundermann A.J."/>
            <person name="Mounaud S."/>
            <person name="Pasculle A.W."/>
            <person name="Nierman W.C."/>
            <person name="Driscoll E."/>
            <person name="Cumbie R."/>
            <person name="Clancy C.J."/>
            <person name="Dupont C.L."/>
        </authorList>
    </citation>
    <scope>NUCLEOTIDE SEQUENCE [LARGE SCALE GENOMIC DNA]</scope>
    <source>
        <strain evidence="1 2">GL24</strain>
    </source>
</reference>
<dbReference type="AlphaFoldDB" id="A0A9P6XMF2"/>
<evidence type="ECO:0000313" key="2">
    <source>
        <dbReference type="Proteomes" id="UP000740926"/>
    </source>
</evidence>
<dbReference type="Proteomes" id="UP000740926">
    <property type="component" value="Unassembled WGS sequence"/>
</dbReference>
<sequence length="67" mass="6455">MPVHAATISATIWASTQAGTSGCSPCNARSSSINPANRCCSGVSAGATALRRDEDGAAASATGASCP</sequence>
<protein>
    <submittedName>
        <fullName evidence="1">Uncharacterized protein</fullName>
    </submittedName>
</protein>
<proteinExistence type="predicted"/>